<dbReference type="PANTHER" id="PTHR43861:SF3">
    <property type="entry name" value="PUTATIVE (AFU_ORTHOLOGUE AFUA_2G14390)-RELATED"/>
    <property type="match status" value="1"/>
</dbReference>
<dbReference type="PANTHER" id="PTHR43861">
    <property type="entry name" value="TRANS-ACONITATE 2-METHYLTRANSFERASE-RELATED"/>
    <property type="match status" value="1"/>
</dbReference>
<evidence type="ECO:0008006" key="4">
    <source>
        <dbReference type="Google" id="ProtNLM"/>
    </source>
</evidence>
<sequence length="385" mass="42459">MARSMLPEASCPICAAHANGVLELHLAERRWLPSAIAVASCAACDFAFICPADAENYANYYAETTNDLLSVSNPCETEQRRFDTQAGFLSPLLSEAAPKRVLDIGCGSGGLLHTLQRAFPQHSYHGVDPNAVVGAAPRGVTFSRKLDDSTQPFDLIILSHTLEHVVDLTAFASVLEVLATDGSLYVEVPDASRYADFPRREYLYYFDRLHINHFSMASLEKLLAGWGLALNWSSCHDFPYKDGQLYPARAILASRQAPTVPLLLELKEPLLAALERYRQAERGKAQDWQARLAAFPQILVYGFGDNFFRARAAGGPLSELNILAVIDRRWRDLNESRHAADYSFMGLGQAAEQHSQIPVVVAVSWQAETIAETLSDAGFAQVFIL</sequence>
<keyword evidence="3" id="KW-1185">Reference proteome</keyword>
<evidence type="ECO:0000313" key="3">
    <source>
        <dbReference type="Proteomes" id="UP000028530"/>
    </source>
</evidence>
<proteinExistence type="predicted"/>
<keyword evidence="1" id="KW-0808">Transferase</keyword>
<dbReference type="RefSeq" id="WP_017361921.1">
    <property type="nucleotide sequence ID" value="NZ_CP013124.1"/>
</dbReference>
<organism evidence="2 3">
    <name type="scientific">Ectopseudomonas mendocina S5.2</name>
    <dbReference type="NCBI Taxonomy" id="1225174"/>
    <lineage>
        <taxon>Bacteria</taxon>
        <taxon>Pseudomonadati</taxon>
        <taxon>Pseudomonadota</taxon>
        <taxon>Gammaproteobacteria</taxon>
        <taxon>Pseudomonadales</taxon>
        <taxon>Pseudomonadaceae</taxon>
        <taxon>Ectopseudomonas</taxon>
    </lineage>
</organism>
<dbReference type="EMBL" id="CP013124">
    <property type="protein sequence ID" value="ALN18847.1"/>
    <property type="molecule type" value="Genomic_DNA"/>
</dbReference>
<evidence type="ECO:0000313" key="2">
    <source>
        <dbReference type="EMBL" id="ALN18847.1"/>
    </source>
</evidence>
<dbReference type="GeneID" id="57606088"/>
<dbReference type="SUPFAM" id="SSF53335">
    <property type="entry name" value="S-adenosyl-L-methionine-dependent methyltransferases"/>
    <property type="match status" value="1"/>
</dbReference>
<dbReference type="InterPro" id="IPR029063">
    <property type="entry name" value="SAM-dependent_MTases_sf"/>
</dbReference>
<name>A0ABM5VVE7_ECTME</name>
<dbReference type="CDD" id="cd02440">
    <property type="entry name" value="AdoMet_MTases"/>
    <property type="match status" value="1"/>
</dbReference>
<protein>
    <recommendedName>
        <fullName evidence="4">Class I SAM-dependent methyltransferase</fullName>
    </recommendedName>
</protein>
<dbReference type="Gene3D" id="3.40.50.150">
    <property type="entry name" value="Vaccinia Virus protein VP39"/>
    <property type="match status" value="1"/>
</dbReference>
<accession>A0ABM5VVE7</accession>
<gene>
    <name evidence="2" type="ORF">DW68_009455</name>
</gene>
<dbReference type="Proteomes" id="UP000028530">
    <property type="component" value="Chromosome"/>
</dbReference>
<dbReference type="Pfam" id="PF13489">
    <property type="entry name" value="Methyltransf_23"/>
    <property type="match status" value="1"/>
</dbReference>
<reference evidence="2 3" key="1">
    <citation type="submission" date="2015-11" db="EMBL/GenBank/DDBJ databases">
        <authorList>
            <person name="Chong T.M."/>
            <person name="Chan K.G."/>
            <person name="Dessaux Y."/>
        </authorList>
    </citation>
    <scope>NUCLEOTIDE SEQUENCE [LARGE SCALE GENOMIC DNA]</scope>
    <source>
        <strain evidence="2 3">S5.2</strain>
    </source>
</reference>
<evidence type="ECO:0000256" key="1">
    <source>
        <dbReference type="ARBA" id="ARBA00022679"/>
    </source>
</evidence>